<dbReference type="Gene3D" id="1.10.1740.10">
    <property type="match status" value="1"/>
</dbReference>
<gene>
    <name evidence="1" type="ORF">GCM10009810_12410</name>
</gene>
<sequence length="54" mass="6332">MREDQFDAAFRTLAPRVYAYARRHIDLAECKDVVAETFLIAWRRLGEVPEQPLP</sequence>
<dbReference type="Proteomes" id="UP001501475">
    <property type="component" value="Unassembled WGS sequence"/>
</dbReference>
<name>A0ABN2KEB8_9MICO</name>
<proteinExistence type="predicted"/>
<dbReference type="InterPro" id="IPR013325">
    <property type="entry name" value="RNA_pol_sigma_r2"/>
</dbReference>
<comment type="caution">
    <text evidence="1">The sequence shown here is derived from an EMBL/GenBank/DDBJ whole genome shotgun (WGS) entry which is preliminary data.</text>
</comment>
<dbReference type="SUPFAM" id="SSF88946">
    <property type="entry name" value="Sigma2 domain of RNA polymerase sigma factors"/>
    <property type="match status" value="1"/>
</dbReference>
<dbReference type="RefSeq" id="WP_344063642.1">
    <property type="nucleotide sequence ID" value="NZ_BAAAPN010000034.1"/>
</dbReference>
<keyword evidence="2" id="KW-1185">Reference proteome</keyword>
<reference evidence="1 2" key="1">
    <citation type="journal article" date="2019" name="Int. J. Syst. Evol. Microbiol.">
        <title>The Global Catalogue of Microorganisms (GCM) 10K type strain sequencing project: providing services to taxonomists for standard genome sequencing and annotation.</title>
        <authorList>
            <consortium name="The Broad Institute Genomics Platform"/>
            <consortium name="The Broad Institute Genome Sequencing Center for Infectious Disease"/>
            <person name="Wu L."/>
            <person name="Ma J."/>
        </authorList>
    </citation>
    <scope>NUCLEOTIDE SEQUENCE [LARGE SCALE GENOMIC DNA]</scope>
    <source>
        <strain evidence="1 2">JCM 15591</strain>
    </source>
</reference>
<protein>
    <recommendedName>
        <fullName evidence="3">RNA polymerase sigma-70 region 2 domain-containing protein</fullName>
    </recommendedName>
</protein>
<evidence type="ECO:0008006" key="3">
    <source>
        <dbReference type="Google" id="ProtNLM"/>
    </source>
</evidence>
<accession>A0ABN2KEB8</accession>
<evidence type="ECO:0000313" key="1">
    <source>
        <dbReference type="EMBL" id="GAA1754118.1"/>
    </source>
</evidence>
<evidence type="ECO:0000313" key="2">
    <source>
        <dbReference type="Proteomes" id="UP001501475"/>
    </source>
</evidence>
<organism evidence="1 2">
    <name type="scientific">Nostocoides vanveenii</name>
    <dbReference type="NCBI Taxonomy" id="330835"/>
    <lineage>
        <taxon>Bacteria</taxon>
        <taxon>Bacillati</taxon>
        <taxon>Actinomycetota</taxon>
        <taxon>Actinomycetes</taxon>
        <taxon>Micrococcales</taxon>
        <taxon>Intrasporangiaceae</taxon>
        <taxon>Nostocoides</taxon>
    </lineage>
</organism>
<dbReference type="EMBL" id="BAAAPN010000034">
    <property type="protein sequence ID" value="GAA1754118.1"/>
    <property type="molecule type" value="Genomic_DNA"/>
</dbReference>